<dbReference type="STRING" id="1121345.SAMN02745217_04488"/>
<dbReference type="Gene3D" id="3.50.30.50">
    <property type="entry name" value="Putative cyclase"/>
    <property type="match status" value="1"/>
</dbReference>
<dbReference type="InterPro" id="IPR007325">
    <property type="entry name" value="KFase/CYL"/>
</dbReference>
<accession>A0A1M7YN63</accession>
<dbReference type="OrthoDB" id="9796085at2"/>
<gene>
    <name evidence="1" type="ORF">SAMN02745217_04488</name>
</gene>
<dbReference type="InterPro" id="IPR037175">
    <property type="entry name" value="KFase_sf"/>
</dbReference>
<dbReference type="PANTHER" id="PTHR31118:SF12">
    <property type="entry name" value="CYCLASE-LIKE PROTEIN 2"/>
    <property type="match status" value="1"/>
</dbReference>
<protein>
    <submittedName>
        <fullName evidence="1">Kynurenine formamidase</fullName>
    </submittedName>
</protein>
<proteinExistence type="predicted"/>
<dbReference type="SUPFAM" id="SSF102198">
    <property type="entry name" value="Putative cyclase"/>
    <property type="match status" value="1"/>
</dbReference>
<evidence type="ECO:0000313" key="1">
    <source>
        <dbReference type="EMBL" id="SHO54049.1"/>
    </source>
</evidence>
<dbReference type="RefSeq" id="WP_073591114.1">
    <property type="nucleotide sequence ID" value="NZ_FRFD01000017.1"/>
</dbReference>
<reference evidence="1 2" key="1">
    <citation type="submission" date="2016-12" db="EMBL/GenBank/DDBJ databases">
        <authorList>
            <person name="Song W.-J."/>
            <person name="Kurnit D.M."/>
        </authorList>
    </citation>
    <scope>NUCLEOTIDE SEQUENCE [LARGE SCALE GENOMIC DNA]</scope>
    <source>
        <strain evidence="1 2">DSM 12503</strain>
    </source>
</reference>
<dbReference type="GO" id="GO:0019441">
    <property type="term" value="P:L-tryptophan catabolic process to kynurenine"/>
    <property type="evidence" value="ECO:0007669"/>
    <property type="project" value="InterPro"/>
</dbReference>
<organism evidence="1 2">
    <name type="scientific">Anaerocolumna xylanovorans DSM 12503</name>
    <dbReference type="NCBI Taxonomy" id="1121345"/>
    <lineage>
        <taxon>Bacteria</taxon>
        <taxon>Bacillati</taxon>
        <taxon>Bacillota</taxon>
        <taxon>Clostridia</taxon>
        <taxon>Lachnospirales</taxon>
        <taxon>Lachnospiraceae</taxon>
        <taxon>Anaerocolumna</taxon>
    </lineage>
</organism>
<dbReference type="AlphaFoldDB" id="A0A1M7YN63"/>
<keyword evidence="2" id="KW-1185">Reference proteome</keyword>
<dbReference type="EMBL" id="FRFD01000017">
    <property type="protein sequence ID" value="SHO54049.1"/>
    <property type="molecule type" value="Genomic_DNA"/>
</dbReference>
<dbReference type="Proteomes" id="UP000184612">
    <property type="component" value="Unassembled WGS sequence"/>
</dbReference>
<name>A0A1M7YN63_9FIRM</name>
<sequence length="232" mass="26103">MVIKMKIDFTKVVELSHDMIPGEEPFTLSARIYDVNELGERGEPHSPGTWYVAGDVAFQTHCGTHVEFPLHHVEGGMDAASFPLTSLIGEAVVLDFTDKKAGDCMSLEEFKQYEDRIQEGDIVFLHTGLDKKWRTEEWEPYPYVACDAMEWLVKEKKIIAIGTDATSLENFHVPDQPNHNLAFQNNLAIVESLTNLDKIKDERTLVFMLPLKILGIEACPCRIIAVKEGGVL</sequence>
<dbReference type="PANTHER" id="PTHR31118">
    <property type="entry name" value="CYCLASE-LIKE PROTEIN 2"/>
    <property type="match status" value="1"/>
</dbReference>
<evidence type="ECO:0000313" key="2">
    <source>
        <dbReference type="Proteomes" id="UP000184612"/>
    </source>
</evidence>
<dbReference type="GO" id="GO:0004061">
    <property type="term" value="F:arylformamidase activity"/>
    <property type="evidence" value="ECO:0007669"/>
    <property type="project" value="InterPro"/>
</dbReference>
<dbReference type="Pfam" id="PF04199">
    <property type="entry name" value="Cyclase"/>
    <property type="match status" value="1"/>
</dbReference>